<evidence type="ECO:0008006" key="8">
    <source>
        <dbReference type="Google" id="ProtNLM"/>
    </source>
</evidence>
<keyword evidence="4" id="KW-0223">Dioxygenase</keyword>
<dbReference type="PANTHER" id="PTHR41534:SF2">
    <property type="entry name" value="3-PHENYLPROPIONATE_CINNAMIC ACID DIOXYGENASE SUBUNIT BETA"/>
    <property type="match status" value="1"/>
</dbReference>
<gene>
    <name evidence="6" type="ORF">PG2T_01295</name>
</gene>
<dbReference type="RefSeq" id="WP_068802472.1">
    <property type="nucleotide sequence ID" value="NZ_CP014671.1"/>
</dbReference>
<evidence type="ECO:0000256" key="1">
    <source>
        <dbReference type="ARBA" id="ARBA00005211"/>
    </source>
</evidence>
<evidence type="ECO:0000256" key="5">
    <source>
        <dbReference type="ARBA" id="ARBA00023002"/>
    </source>
</evidence>
<keyword evidence="3" id="KW-0058">Aromatic hydrocarbons catabolism</keyword>
<dbReference type="KEGG" id="gbi:PG2T_01295"/>
<name>A0A1B1YQB7_9GAMM</name>
<dbReference type="InterPro" id="IPR032710">
    <property type="entry name" value="NTF2-like_dom_sf"/>
</dbReference>
<accession>A0A1B1YQB7</accession>
<dbReference type="Gene3D" id="3.10.450.50">
    <property type="match status" value="1"/>
</dbReference>
<organism evidence="6 7">
    <name type="scientific">Immundisolibacter cernigliae</name>
    <dbReference type="NCBI Taxonomy" id="1810504"/>
    <lineage>
        <taxon>Bacteria</taxon>
        <taxon>Pseudomonadati</taxon>
        <taxon>Pseudomonadota</taxon>
        <taxon>Gammaproteobacteria</taxon>
        <taxon>Immundisolibacterales</taxon>
        <taxon>Immundisolibacteraceae</taxon>
        <taxon>Immundisolibacter</taxon>
    </lineage>
</organism>
<proteinExistence type="inferred from homology"/>
<dbReference type="STRING" id="1810504.PG2T_01295"/>
<sequence length="162" mass="18524">MNMQDITRAEVETFLARDAWLLDTWQLQEWLGLFSPQARYQVPSTDRPDGDPVNSLHLIDDDFRQLCFRVKRFNLPQGHAEQPHSRTQRLVTNVLLHGERDGALVVTAAFLIARTRHGVQDHFVGRYELRLVSDGETLKFVQRRAILAMPGLRPVGTVGIIV</sequence>
<dbReference type="AlphaFoldDB" id="A0A1B1YQB7"/>
<dbReference type="InterPro" id="IPR000391">
    <property type="entry name" value="Rng_hydr_dOase-bsu"/>
</dbReference>
<dbReference type="GO" id="GO:0019380">
    <property type="term" value="P:3-phenylpropionate catabolic process"/>
    <property type="evidence" value="ECO:0007669"/>
    <property type="project" value="TreeGrafter"/>
</dbReference>
<evidence type="ECO:0000313" key="6">
    <source>
        <dbReference type="EMBL" id="ANX02960.1"/>
    </source>
</evidence>
<reference evidence="7" key="1">
    <citation type="submission" date="2016-03" db="EMBL/GenBank/DDBJ databases">
        <title>Complete genome sequence of Solimmundus cernigliae, representing a novel lineage of polycyclic aromatic hydrocarbon degraders within the Gammaproteobacteria.</title>
        <authorList>
            <person name="Singleton D.R."/>
            <person name="Dickey A.N."/>
            <person name="Scholl E.H."/>
            <person name="Wright F.A."/>
            <person name="Aitken M.D."/>
        </authorList>
    </citation>
    <scope>NUCLEOTIDE SEQUENCE [LARGE SCALE GENOMIC DNA]</scope>
    <source>
        <strain evidence="7">TR3.2</strain>
    </source>
</reference>
<dbReference type="Pfam" id="PF00866">
    <property type="entry name" value="Ring_hydroxyl_B"/>
    <property type="match status" value="1"/>
</dbReference>
<dbReference type="OrthoDB" id="7062869at2"/>
<comment type="similarity">
    <text evidence="2">Belongs to the bacterial ring-hydroxylating dioxygenase beta subunit family.</text>
</comment>
<evidence type="ECO:0000313" key="7">
    <source>
        <dbReference type="Proteomes" id="UP000092952"/>
    </source>
</evidence>
<evidence type="ECO:0000256" key="4">
    <source>
        <dbReference type="ARBA" id="ARBA00022964"/>
    </source>
</evidence>
<keyword evidence="5" id="KW-0560">Oxidoreductase</keyword>
<dbReference type="GO" id="GO:0051213">
    <property type="term" value="F:dioxygenase activity"/>
    <property type="evidence" value="ECO:0007669"/>
    <property type="project" value="UniProtKB-KW"/>
</dbReference>
<comment type="pathway">
    <text evidence="1">Aromatic compound metabolism.</text>
</comment>
<dbReference type="Proteomes" id="UP000092952">
    <property type="component" value="Chromosome"/>
</dbReference>
<evidence type="ECO:0000256" key="2">
    <source>
        <dbReference type="ARBA" id="ARBA00009570"/>
    </source>
</evidence>
<dbReference type="EMBL" id="CP014671">
    <property type="protein sequence ID" value="ANX02960.1"/>
    <property type="molecule type" value="Genomic_DNA"/>
</dbReference>
<dbReference type="InParanoid" id="A0A1B1YQB7"/>
<keyword evidence="7" id="KW-1185">Reference proteome</keyword>
<protein>
    <recommendedName>
        <fullName evidence="8">Aromatic-ring-hydroxylating dioxygenase subunit beta</fullName>
    </recommendedName>
</protein>
<dbReference type="SUPFAM" id="SSF54427">
    <property type="entry name" value="NTF2-like"/>
    <property type="match status" value="1"/>
</dbReference>
<evidence type="ECO:0000256" key="3">
    <source>
        <dbReference type="ARBA" id="ARBA00022797"/>
    </source>
</evidence>
<dbReference type="PANTHER" id="PTHR41534">
    <property type="entry name" value="BLR3401 PROTEIN"/>
    <property type="match status" value="1"/>
</dbReference>
<dbReference type="CDD" id="cd00667">
    <property type="entry name" value="ring_hydroxylating_dioxygenases_beta"/>
    <property type="match status" value="1"/>
</dbReference>